<evidence type="ECO:0000313" key="3">
    <source>
        <dbReference type="Proteomes" id="UP001165679"/>
    </source>
</evidence>
<dbReference type="InterPro" id="IPR005302">
    <property type="entry name" value="MoCF_Sase_C"/>
</dbReference>
<name>A0AA41YJH5_9PROT</name>
<dbReference type="AlphaFoldDB" id="A0AA41YJH5"/>
<dbReference type="SUPFAM" id="SSF50800">
    <property type="entry name" value="PK beta-barrel domain-like"/>
    <property type="match status" value="1"/>
</dbReference>
<dbReference type="GO" id="GO:0030170">
    <property type="term" value="F:pyridoxal phosphate binding"/>
    <property type="evidence" value="ECO:0007669"/>
    <property type="project" value="InterPro"/>
</dbReference>
<dbReference type="RefSeq" id="WP_264712966.1">
    <property type="nucleotide sequence ID" value="NZ_JAPDNT010000003.1"/>
</dbReference>
<sequence length="262" mass="28319">MSVIGHVESLWRYPVKSMRGEKLQEAYIAFSGVYGDRLYAFRNPDAPAGFPYLTGRELAEMLLYRPRFRDPALAARPPNLAEAESLAPGLTPVYPAIGDLAVDVETPAGDVLAIDDPTLRDRLRTASGAAHGLALLRSDRAMTDCRPVSFISLQTVRGLGQEVGMALDQRRFRANIYADLGAASGFTEDGFVGRSLRIGAKAVVALLERDPRCKMITLDPDTAQARPEVLRNVAQAHDGKAGVYGAVLVEGTVRPGDEIALN</sequence>
<keyword evidence="3" id="KW-1185">Reference proteome</keyword>
<dbReference type="GO" id="GO:0003824">
    <property type="term" value="F:catalytic activity"/>
    <property type="evidence" value="ECO:0007669"/>
    <property type="project" value="InterPro"/>
</dbReference>
<dbReference type="Pfam" id="PF03476">
    <property type="entry name" value="MOSC_N"/>
    <property type="match status" value="1"/>
</dbReference>
<dbReference type="InterPro" id="IPR011037">
    <property type="entry name" value="Pyrv_Knase-like_insert_dom_sf"/>
</dbReference>
<protein>
    <submittedName>
        <fullName evidence="2">MOSC domain-containing protein</fullName>
    </submittedName>
</protein>
<evidence type="ECO:0000313" key="2">
    <source>
        <dbReference type="EMBL" id="MCW3474339.1"/>
    </source>
</evidence>
<accession>A0AA41YJH5</accession>
<feature type="domain" description="MOSC" evidence="1">
    <location>
        <begin position="124"/>
        <end position="262"/>
    </location>
</feature>
<evidence type="ECO:0000259" key="1">
    <source>
        <dbReference type="PROSITE" id="PS51340"/>
    </source>
</evidence>
<organism evidence="2 3">
    <name type="scientific">Limobrevibacterium gyesilva</name>
    <dbReference type="NCBI Taxonomy" id="2991712"/>
    <lineage>
        <taxon>Bacteria</taxon>
        <taxon>Pseudomonadati</taxon>
        <taxon>Pseudomonadota</taxon>
        <taxon>Alphaproteobacteria</taxon>
        <taxon>Acetobacterales</taxon>
        <taxon>Acetobacteraceae</taxon>
        <taxon>Limobrevibacterium</taxon>
    </lineage>
</organism>
<dbReference type="GO" id="GO:0030151">
    <property type="term" value="F:molybdenum ion binding"/>
    <property type="evidence" value="ECO:0007669"/>
    <property type="project" value="InterPro"/>
</dbReference>
<reference evidence="2" key="2">
    <citation type="submission" date="2022-10" db="EMBL/GenBank/DDBJ databases">
        <authorList>
            <person name="Trinh H.N."/>
        </authorList>
    </citation>
    <scope>NUCLEOTIDE SEQUENCE</scope>
    <source>
        <strain evidence="2">RN2-1</strain>
    </source>
</reference>
<comment type="caution">
    <text evidence="2">The sequence shown here is derived from an EMBL/GenBank/DDBJ whole genome shotgun (WGS) entry which is preliminary data.</text>
</comment>
<dbReference type="Gene3D" id="2.40.33.20">
    <property type="entry name" value="PK beta-barrel domain-like"/>
    <property type="match status" value="1"/>
</dbReference>
<dbReference type="InterPro" id="IPR005303">
    <property type="entry name" value="MOCOS_middle"/>
</dbReference>
<proteinExistence type="predicted"/>
<gene>
    <name evidence="2" type="ORF">OL599_07070</name>
</gene>
<dbReference type="Proteomes" id="UP001165679">
    <property type="component" value="Unassembled WGS sequence"/>
</dbReference>
<reference evidence="2" key="1">
    <citation type="submission" date="2022-09" db="EMBL/GenBank/DDBJ databases">
        <title>Rhodovastum sp. nov. RN2-1 isolated from soil in Seongnam, South Korea.</title>
        <authorList>
            <person name="Le N.T."/>
        </authorList>
    </citation>
    <scope>NUCLEOTIDE SEQUENCE</scope>
    <source>
        <strain evidence="2">RN2-1</strain>
    </source>
</reference>
<dbReference type="PROSITE" id="PS51340">
    <property type="entry name" value="MOSC"/>
    <property type="match status" value="1"/>
</dbReference>
<dbReference type="Pfam" id="PF03473">
    <property type="entry name" value="MOSC"/>
    <property type="match status" value="1"/>
</dbReference>
<dbReference type="EMBL" id="JAPDNT010000003">
    <property type="protein sequence ID" value="MCW3474339.1"/>
    <property type="molecule type" value="Genomic_DNA"/>
</dbReference>